<accession>M1E136</accession>
<evidence type="ECO:0008006" key="4">
    <source>
        <dbReference type="Google" id="ProtNLM"/>
    </source>
</evidence>
<evidence type="ECO:0000313" key="2">
    <source>
        <dbReference type="EnsemblPlants" id="PGSC0003DMT400097647"/>
    </source>
</evidence>
<keyword evidence="3" id="KW-1185">Reference proteome</keyword>
<evidence type="ECO:0000256" key="1">
    <source>
        <dbReference type="SAM" id="MobiDB-lite"/>
    </source>
</evidence>
<protein>
    <recommendedName>
        <fullName evidence="4">Integrase core domain containing protein</fullName>
    </recommendedName>
</protein>
<dbReference type="Gramene" id="PGSC0003DMT400097647">
    <property type="protein sequence ID" value="PGSC0003DMT400097647"/>
    <property type="gene ID" value="PGSC0003DMG400047218"/>
</dbReference>
<proteinExistence type="predicted"/>
<dbReference type="EnsemblPlants" id="PGSC0003DMT400097647">
    <property type="protein sequence ID" value="PGSC0003DMT400097647"/>
    <property type="gene ID" value="PGSC0003DMG400047218"/>
</dbReference>
<reference evidence="2" key="2">
    <citation type="submission" date="2015-06" db="UniProtKB">
        <authorList>
            <consortium name="EnsemblPlants"/>
        </authorList>
    </citation>
    <scope>IDENTIFICATION</scope>
    <source>
        <strain evidence="2">DM1-3 516 R44</strain>
    </source>
</reference>
<organism evidence="2 3">
    <name type="scientific">Solanum tuberosum</name>
    <name type="common">Potato</name>
    <dbReference type="NCBI Taxonomy" id="4113"/>
    <lineage>
        <taxon>Eukaryota</taxon>
        <taxon>Viridiplantae</taxon>
        <taxon>Streptophyta</taxon>
        <taxon>Embryophyta</taxon>
        <taxon>Tracheophyta</taxon>
        <taxon>Spermatophyta</taxon>
        <taxon>Magnoliopsida</taxon>
        <taxon>eudicotyledons</taxon>
        <taxon>Gunneridae</taxon>
        <taxon>Pentapetalae</taxon>
        <taxon>asterids</taxon>
        <taxon>lamiids</taxon>
        <taxon>Solanales</taxon>
        <taxon>Solanaceae</taxon>
        <taxon>Solanoideae</taxon>
        <taxon>Solaneae</taxon>
        <taxon>Solanum</taxon>
    </lineage>
</organism>
<feature type="compositionally biased region" description="Basic and acidic residues" evidence="1">
    <location>
        <begin position="212"/>
        <end position="228"/>
    </location>
</feature>
<dbReference type="PaxDb" id="4113-PGSC0003DMT400097647"/>
<reference evidence="3" key="1">
    <citation type="journal article" date="2011" name="Nature">
        <title>Genome sequence and analysis of the tuber crop potato.</title>
        <authorList>
            <consortium name="The Potato Genome Sequencing Consortium"/>
        </authorList>
    </citation>
    <scope>NUCLEOTIDE SEQUENCE [LARGE SCALE GENOMIC DNA]</scope>
    <source>
        <strain evidence="3">cv. DM1-3 516 R44</strain>
    </source>
</reference>
<feature type="region of interest" description="Disordered" evidence="1">
    <location>
        <begin position="320"/>
        <end position="351"/>
    </location>
</feature>
<dbReference type="AlphaFoldDB" id="M1E136"/>
<sequence length="377" mass="42919">MARLITEERRVLMGSLHVVLDIHRLFNLYKCDWMARDPGTYSEEIVRELYASYVATLRGSISKRSKPLAQDPLTSTLVRGCPVDISPATISRFLYGPTTGHSWSLNTAEFDYRWDIVRSGASRGTLSSERLLYYGWLVLERSAPAIDLSALQAELASLRTDVDAILAATSVEPQVAPTALADDTVLDVLFSGTAEEGLEPTHAKVKRHHSRRTEEEKAQKRQRRQEKEARRASILNEELFQQMGILFEVRALVTSSESWYLGDNETVYLKFEAKHGHYLAKRSKRSRKKEETKIYESPNPFGESPTYCIFAFCSSVLSPDEKDQVGGKRKQSAHRREVPRRSTMSPINSEHDDVEGWYKTAMNYTKGRITEMINDFD</sequence>
<dbReference type="HOGENOM" id="CLU_734472_0_0_1"/>
<evidence type="ECO:0000313" key="3">
    <source>
        <dbReference type="Proteomes" id="UP000011115"/>
    </source>
</evidence>
<name>M1E136_SOLTU</name>
<dbReference type="Proteomes" id="UP000011115">
    <property type="component" value="Unassembled WGS sequence"/>
</dbReference>
<feature type="region of interest" description="Disordered" evidence="1">
    <location>
        <begin position="199"/>
        <end position="228"/>
    </location>
</feature>
<dbReference type="InParanoid" id="M1E136"/>